<gene>
    <name evidence="2" type="ORF">PCOR1329_LOCUS59322</name>
</gene>
<evidence type="ECO:0000256" key="1">
    <source>
        <dbReference type="SAM" id="Phobius"/>
    </source>
</evidence>
<organism evidence="2 3">
    <name type="scientific">Prorocentrum cordatum</name>
    <dbReference type="NCBI Taxonomy" id="2364126"/>
    <lineage>
        <taxon>Eukaryota</taxon>
        <taxon>Sar</taxon>
        <taxon>Alveolata</taxon>
        <taxon>Dinophyceae</taxon>
        <taxon>Prorocentrales</taxon>
        <taxon>Prorocentraceae</taxon>
        <taxon>Prorocentrum</taxon>
    </lineage>
</organism>
<dbReference type="Proteomes" id="UP001189429">
    <property type="component" value="Unassembled WGS sequence"/>
</dbReference>
<sequence length="501" mass="53157">MRWPFGEYPSWRAGGVTVNNDVIPPRGTWNDLGPTWGTGNSVNGYAICDIVTTILQQTNNQAGTSTCGPSAILAALNFNNPIKSLKYALELLWTGGNRALPKPTCEYIVDNQPGLIAVPKKCDVIDKDNCPAFKACIDAKGNENDCKLLGYGSPLNPVGIQSMSTQAWQSSYFSSVDGAECTEKSLGMNYEGGDLKAVRQAQMSSPALEMYLCKYLLNGGQDCVFEFNANKVVELPASSAKQWVQFPGLTGSDIGQLQDCLEGPAALETCVADKEKHNPRINTFIQGIQKDATDPTQGKQAVQSVFGSIQPSFTSASLEQACHKPGEAVFLIKAAYIQSNGDKLPHVFPNQPPLAENDNRMTPAAIAYPNLEGNDGNCDHWIVLESCNDDDTYTFWTWGYKVRMSKVYLLGDTVSTSVPTGGMICGAVHTPLSSGSGSDGGLSGGHIAAIVLGSIAGVALLALAGFGIHKTCQPAEVGYGAVDAESVVVIQKSADAAAPLV</sequence>
<keyword evidence="1" id="KW-1133">Transmembrane helix</keyword>
<reference evidence="2" key="1">
    <citation type="submission" date="2023-10" db="EMBL/GenBank/DDBJ databases">
        <authorList>
            <person name="Chen Y."/>
            <person name="Shah S."/>
            <person name="Dougan E. K."/>
            <person name="Thang M."/>
            <person name="Chan C."/>
        </authorList>
    </citation>
    <scope>NUCLEOTIDE SEQUENCE [LARGE SCALE GENOMIC DNA]</scope>
</reference>
<keyword evidence="1" id="KW-0472">Membrane</keyword>
<evidence type="ECO:0000313" key="3">
    <source>
        <dbReference type="Proteomes" id="UP001189429"/>
    </source>
</evidence>
<accession>A0ABN9VM62</accession>
<dbReference type="EMBL" id="CAUYUJ010017393">
    <property type="protein sequence ID" value="CAK0874383.1"/>
    <property type="molecule type" value="Genomic_DNA"/>
</dbReference>
<name>A0ABN9VM62_9DINO</name>
<protein>
    <recommendedName>
        <fullName evidence="4">Subtilisin</fullName>
    </recommendedName>
</protein>
<evidence type="ECO:0008006" key="4">
    <source>
        <dbReference type="Google" id="ProtNLM"/>
    </source>
</evidence>
<keyword evidence="1" id="KW-0812">Transmembrane</keyword>
<proteinExistence type="predicted"/>
<keyword evidence="3" id="KW-1185">Reference proteome</keyword>
<feature type="transmembrane region" description="Helical" evidence="1">
    <location>
        <begin position="447"/>
        <end position="468"/>
    </location>
</feature>
<evidence type="ECO:0000313" key="2">
    <source>
        <dbReference type="EMBL" id="CAK0874383.1"/>
    </source>
</evidence>
<comment type="caution">
    <text evidence="2">The sequence shown here is derived from an EMBL/GenBank/DDBJ whole genome shotgun (WGS) entry which is preliminary data.</text>
</comment>